<dbReference type="InterPro" id="IPR006976">
    <property type="entry name" value="VanZ-like"/>
</dbReference>
<name>A0A0F0L0Y3_9MICO</name>
<keyword evidence="1" id="KW-1133">Transmembrane helix</keyword>
<dbReference type="EMBL" id="JYIT01000065">
    <property type="protein sequence ID" value="KJL26334.1"/>
    <property type="molecule type" value="Genomic_DNA"/>
</dbReference>
<organism evidence="3 4">
    <name type="scientific">Microbacterium azadirachtae</name>
    <dbReference type="NCBI Taxonomy" id="582680"/>
    <lineage>
        <taxon>Bacteria</taxon>
        <taxon>Bacillati</taxon>
        <taxon>Actinomycetota</taxon>
        <taxon>Actinomycetes</taxon>
        <taxon>Micrococcales</taxon>
        <taxon>Microbacteriaceae</taxon>
        <taxon>Microbacterium</taxon>
    </lineage>
</organism>
<sequence>MFEELPKDPAARSRPSPDRVAMFGARSLLPFVVAGILLLTWLPAEDAGKVTGIVNAAAKLLTHAGVPVTIGYPVLEFLANVALFIPLGLCLAGGWPSLHSGWIVAAGMLFSTLIEIVQLGIPSRYATLSDVVANTVGTAVGAFAVILMRRRAALPR</sequence>
<feature type="domain" description="VanZ-like" evidence="2">
    <location>
        <begin position="66"/>
        <end position="148"/>
    </location>
</feature>
<dbReference type="OrthoDB" id="3787741at2"/>
<dbReference type="RefSeq" id="WP_052674205.1">
    <property type="nucleotide sequence ID" value="NZ_CP099706.1"/>
</dbReference>
<dbReference type="Proteomes" id="UP000033448">
    <property type="component" value="Unassembled WGS sequence"/>
</dbReference>
<keyword evidence="4" id="KW-1185">Reference proteome</keyword>
<keyword evidence="1" id="KW-0472">Membrane</keyword>
<comment type="caution">
    <text evidence="3">The sequence shown here is derived from an EMBL/GenBank/DDBJ whole genome shotgun (WGS) entry which is preliminary data.</text>
</comment>
<reference evidence="3 4" key="1">
    <citation type="submission" date="2015-02" db="EMBL/GenBank/DDBJ databases">
        <title>Draft genome sequences of ten Microbacterium spp. with emphasis on heavy metal contaminated environments.</title>
        <authorList>
            <person name="Corretto E."/>
        </authorList>
    </citation>
    <scope>NUCLEOTIDE SEQUENCE [LARGE SCALE GENOMIC DNA]</scope>
    <source>
        <strain evidence="3 4">DSM 23848</strain>
    </source>
</reference>
<dbReference type="Pfam" id="PF04892">
    <property type="entry name" value="VanZ"/>
    <property type="match status" value="1"/>
</dbReference>
<protein>
    <submittedName>
        <fullName evidence="3">VanZ like family protein</fullName>
    </submittedName>
</protein>
<proteinExistence type="predicted"/>
<feature type="transmembrane region" description="Helical" evidence="1">
    <location>
        <begin position="77"/>
        <end position="95"/>
    </location>
</feature>
<evidence type="ECO:0000259" key="2">
    <source>
        <dbReference type="Pfam" id="PF04892"/>
    </source>
</evidence>
<dbReference type="PATRIC" id="fig|582680.7.peg.1088"/>
<feature type="transmembrane region" description="Helical" evidence="1">
    <location>
        <begin position="20"/>
        <end position="42"/>
    </location>
</feature>
<gene>
    <name evidence="3" type="ORF">RL72_01050</name>
</gene>
<dbReference type="AlphaFoldDB" id="A0A0F0L0Y3"/>
<keyword evidence="1" id="KW-0812">Transmembrane</keyword>
<evidence type="ECO:0000313" key="4">
    <source>
        <dbReference type="Proteomes" id="UP000033448"/>
    </source>
</evidence>
<evidence type="ECO:0000313" key="3">
    <source>
        <dbReference type="EMBL" id="KJL26334.1"/>
    </source>
</evidence>
<accession>A0A0F0L0Y3</accession>
<feature type="transmembrane region" description="Helical" evidence="1">
    <location>
        <begin position="102"/>
        <end position="121"/>
    </location>
</feature>
<feature type="transmembrane region" description="Helical" evidence="1">
    <location>
        <begin position="127"/>
        <end position="148"/>
    </location>
</feature>
<evidence type="ECO:0000256" key="1">
    <source>
        <dbReference type="SAM" id="Phobius"/>
    </source>
</evidence>